<organism evidence="2 3">
    <name type="scientific">Chitinophaga eiseniae</name>
    <dbReference type="NCBI Taxonomy" id="634771"/>
    <lineage>
        <taxon>Bacteria</taxon>
        <taxon>Pseudomonadati</taxon>
        <taxon>Bacteroidota</taxon>
        <taxon>Chitinophagia</taxon>
        <taxon>Chitinophagales</taxon>
        <taxon>Chitinophagaceae</taxon>
        <taxon>Chitinophaga</taxon>
    </lineage>
</organism>
<dbReference type="InterPro" id="IPR000595">
    <property type="entry name" value="cNMP-bd_dom"/>
</dbReference>
<dbReference type="Proteomes" id="UP000552864">
    <property type="component" value="Unassembled WGS sequence"/>
</dbReference>
<evidence type="ECO:0000313" key="3">
    <source>
        <dbReference type="Proteomes" id="UP000552864"/>
    </source>
</evidence>
<name>A0A847SHZ9_9BACT</name>
<accession>A0A847SHZ9</accession>
<dbReference type="Pfam" id="PF00027">
    <property type="entry name" value="cNMP_binding"/>
    <property type="match status" value="1"/>
</dbReference>
<dbReference type="EMBL" id="JABAHZ010000002">
    <property type="protein sequence ID" value="NLR79373.1"/>
    <property type="molecule type" value="Genomic_DNA"/>
</dbReference>
<gene>
    <name evidence="2" type="ORF">HGH91_12095</name>
</gene>
<sequence>MMKATSPHLLENLAHIASLTADAMQLLIDNANTEVVNKGDYLLREGQYCQYIWFIETGACRAFHDKDTREINTAFYFENTFFTDMKSLRNNTSTEYNLQAMEKTILWKWHKDTLSQLYQLSPEITAFGRQWLEHLLIVQETHIQWLTKNTPEERYQAILTHYPELVQRVTLTQLCSYLGISRETLSRIRRRLQ</sequence>
<dbReference type="InterPro" id="IPR014710">
    <property type="entry name" value="RmlC-like_jellyroll"/>
</dbReference>
<evidence type="ECO:0000259" key="1">
    <source>
        <dbReference type="PROSITE" id="PS50042"/>
    </source>
</evidence>
<proteinExistence type="predicted"/>
<dbReference type="InterPro" id="IPR018490">
    <property type="entry name" value="cNMP-bd_dom_sf"/>
</dbReference>
<dbReference type="Gene3D" id="2.60.120.10">
    <property type="entry name" value="Jelly Rolls"/>
    <property type="match status" value="1"/>
</dbReference>
<dbReference type="CDD" id="cd00038">
    <property type="entry name" value="CAP_ED"/>
    <property type="match status" value="1"/>
</dbReference>
<comment type="caution">
    <text evidence="2">The sequence shown here is derived from an EMBL/GenBank/DDBJ whole genome shotgun (WGS) entry which is preliminary data.</text>
</comment>
<keyword evidence="3" id="KW-1185">Reference proteome</keyword>
<dbReference type="RefSeq" id="WP_168738681.1">
    <property type="nucleotide sequence ID" value="NZ_JABAHZ010000002.1"/>
</dbReference>
<dbReference type="AlphaFoldDB" id="A0A847SHZ9"/>
<dbReference type="PROSITE" id="PS50042">
    <property type="entry name" value="CNMP_BINDING_3"/>
    <property type="match status" value="1"/>
</dbReference>
<reference evidence="2 3" key="1">
    <citation type="submission" date="2020-04" db="EMBL/GenBank/DDBJ databases">
        <authorList>
            <person name="Yin C."/>
        </authorList>
    </citation>
    <scope>NUCLEOTIDE SEQUENCE [LARGE SCALE GENOMIC DNA]</scope>
    <source>
        <strain evidence="2 3">Ak56</strain>
    </source>
</reference>
<evidence type="ECO:0000313" key="2">
    <source>
        <dbReference type="EMBL" id="NLR79373.1"/>
    </source>
</evidence>
<dbReference type="SUPFAM" id="SSF51206">
    <property type="entry name" value="cAMP-binding domain-like"/>
    <property type="match status" value="1"/>
</dbReference>
<protein>
    <submittedName>
        <fullName evidence="2">Crp/Fnr family transcriptional regulator</fullName>
    </submittedName>
</protein>
<feature type="domain" description="Cyclic nucleotide-binding" evidence="1">
    <location>
        <begin position="15"/>
        <end position="117"/>
    </location>
</feature>